<feature type="region of interest" description="Disordered" evidence="1">
    <location>
        <begin position="391"/>
        <end position="449"/>
    </location>
</feature>
<reference evidence="4" key="1">
    <citation type="journal article" date="2014" name="Proc. Natl. Acad. Sci. U.S.A.">
        <title>Extensive sampling of basidiomycete genomes demonstrates inadequacy of the white-rot/brown-rot paradigm for wood decay fungi.</title>
        <authorList>
            <person name="Riley R."/>
            <person name="Salamov A.A."/>
            <person name="Brown D.W."/>
            <person name="Nagy L.G."/>
            <person name="Floudas D."/>
            <person name="Held B.W."/>
            <person name="Levasseur A."/>
            <person name="Lombard V."/>
            <person name="Morin E."/>
            <person name="Otillar R."/>
            <person name="Lindquist E.A."/>
            <person name="Sun H."/>
            <person name="LaButti K.M."/>
            <person name="Schmutz J."/>
            <person name="Jabbour D."/>
            <person name="Luo H."/>
            <person name="Baker S.E."/>
            <person name="Pisabarro A.G."/>
            <person name="Walton J.D."/>
            <person name="Blanchette R.A."/>
            <person name="Henrissat B."/>
            <person name="Martin F."/>
            <person name="Cullen D."/>
            <person name="Hibbett D.S."/>
            <person name="Grigoriev I.V."/>
        </authorList>
    </citation>
    <scope>NUCLEOTIDE SEQUENCE [LARGE SCALE GENOMIC DNA]</scope>
    <source>
        <strain evidence="4">FD-172 SS1</strain>
    </source>
</reference>
<gene>
    <name evidence="3" type="ORF">BOTBODRAFT_55409</name>
</gene>
<dbReference type="PANTHER" id="PTHR15696">
    <property type="entry name" value="SMG-7 SUPPRESSOR WITH MORPHOLOGICAL EFFECT ON GENITALIA PROTEIN 7"/>
    <property type="match status" value="1"/>
</dbReference>
<dbReference type="InterPro" id="IPR029060">
    <property type="entry name" value="PIN-like_dom_sf"/>
</dbReference>
<dbReference type="Pfam" id="PF10373">
    <property type="entry name" value="EST1_DNA_bind"/>
    <property type="match status" value="1"/>
</dbReference>
<dbReference type="GO" id="GO:0070034">
    <property type="term" value="F:telomerase RNA binding"/>
    <property type="evidence" value="ECO:0007669"/>
    <property type="project" value="TreeGrafter"/>
</dbReference>
<accession>A0A067MRQ5</accession>
<sequence>MSNPQSPARKDDASGNNAFVTQLKKLYREISALESRLLSEGEILENDDESVRLQGIENATMDRWSRIIAAHKSLAEADHNLLSLALNPKVPASVQSIPHRYNIPTRLWSLAFHRLLSSLRRASLNSPRALEHLTDFIYYAYGFYTGLYEEVNLSVFKGMWIEALGDLASYRMAVAVTTPQSAAFASASKDSAPQLRLRPASPSRPQKPLTEARIDESPTPSIGVHAAAELEDDERATWKHTAQGWYYEGLKETPGTGRLHHYLGQLSKDERGEELRTIYHFVKSLIASHPSDNARESILSFFAPSMYQKLSQPSAPGTSLFLLLHGMIFGRIDLDSFQATLARFTERLQLDHGAVDESEWIMMGVVNVGAMLQYGKADSLLRKAGALGSPSPMAGKAAKSAHGRAPERDSSLSAMDQDDAHASRHGGPIGDSMPVAEPESYEDEDENDVNQLSRPMQALSTGVDSPTQTQDELVFHLALELTFAMLSHVLQNPMLPPKNTVTKPALNPYLTIVLTFLGTLFRHPPALALIEKHVPWTELAAFTTEHHDKGKSKSKRPSTRDQSSKLISDGPLPEDWCMRGMEWVGRRVYERGFWKLHGGGNSDPQGESLALTSSAGTEQVDGIVEDDSDGMDVDQVHEPTDDSARRWKRLRYSADSLAKSVPGLASAGGMALVIGGELQEKVVRWTAERQAKEEAERRRHARTSWDEEGMDMEVDEIEDEEDVDDIHDSEVVRALKARRRYLRSLLTQTRTPDRATRHRRVARPRHRAPERPPLRVVPGYTVLVVDTNILLSSLSMVVSLVESRRWTVVVPLAVIHELDGLASNPPPLGKAAADALAYLTTNVPAHSTSLKVQTSKGNYLMTLSVRHEQIDFRGDAGVMDRNMDDLILRSAVWQAEHFMDRSALLKGRSDDEGPLTPLAPTPGTAKVVLLSFDRNLRLKARARDLDAADEKDMASILAAGT</sequence>
<name>A0A067MRQ5_BOTB1</name>
<dbReference type="Gene3D" id="3.40.50.1010">
    <property type="entry name" value="5'-nuclease"/>
    <property type="match status" value="1"/>
</dbReference>
<proteinExistence type="predicted"/>
<dbReference type="GO" id="GO:0042162">
    <property type="term" value="F:telomeric DNA binding"/>
    <property type="evidence" value="ECO:0007669"/>
    <property type="project" value="TreeGrafter"/>
</dbReference>
<keyword evidence="4" id="KW-1185">Reference proteome</keyword>
<evidence type="ECO:0000259" key="2">
    <source>
        <dbReference type="SMART" id="SM00670"/>
    </source>
</evidence>
<dbReference type="InParanoid" id="A0A067MRQ5"/>
<dbReference type="Pfam" id="PF13638">
    <property type="entry name" value="PIN_4"/>
    <property type="match status" value="1"/>
</dbReference>
<evidence type="ECO:0000313" key="3">
    <source>
        <dbReference type="EMBL" id="KDQ14557.1"/>
    </source>
</evidence>
<feature type="region of interest" description="Disordered" evidence="1">
    <location>
        <begin position="187"/>
        <end position="221"/>
    </location>
</feature>
<dbReference type="InterPro" id="IPR045153">
    <property type="entry name" value="Est1/Ebs1-like"/>
</dbReference>
<feature type="compositionally biased region" description="Basic residues" evidence="1">
    <location>
        <begin position="756"/>
        <end position="766"/>
    </location>
</feature>
<feature type="region of interest" description="Disordered" evidence="1">
    <location>
        <begin position="752"/>
        <end position="773"/>
    </location>
</feature>
<feature type="domain" description="PIN" evidence="2">
    <location>
        <begin position="781"/>
        <end position="938"/>
    </location>
</feature>
<dbReference type="InterPro" id="IPR011990">
    <property type="entry name" value="TPR-like_helical_dom_sf"/>
</dbReference>
<dbReference type="InterPro" id="IPR002716">
    <property type="entry name" value="PIN_dom"/>
</dbReference>
<dbReference type="EMBL" id="KL198037">
    <property type="protein sequence ID" value="KDQ14557.1"/>
    <property type="molecule type" value="Genomic_DNA"/>
</dbReference>
<feature type="region of interest" description="Disordered" evidence="1">
    <location>
        <begin position="545"/>
        <end position="569"/>
    </location>
</feature>
<feature type="compositionally biased region" description="Acidic residues" evidence="1">
    <location>
        <begin position="439"/>
        <end position="448"/>
    </location>
</feature>
<protein>
    <recommendedName>
        <fullName evidence="2">PIN domain-containing protein</fullName>
    </recommendedName>
</protein>
<dbReference type="HOGENOM" id="CLU_003327_0_0_1"/>
<evidence type="ECO:0000313" key="4">
    <source>
        <dbReference type="Proteomes" id="UP000027195"/>
    </source>
</evidence>
<dbReference type="GO" id="GO:0004540">
    <property type="term" value="F:RNA nuclease activity"/>
    <property type="evidence" value="ECO:0007669"/>
    <property type="project" value="UniProtKB-ARBA"/>
</dbReference>
<dbReference type="AlphaFoldDB" id="A0A067MRQ5"/>
<dbReference type="Proteomes" id="UP000027195">
    <property type="component" value="Unassembled WGS sequence"/>
</dbReference>
<dbReference type="Gene3D" id="1.25.40.10">
    <property type="entry name" value="Tetratricopeptide repeat domain"/>
    <property type="match status" value="1"/>
</dbReference>
<dbReference type="SUPFAM" id="SSF88723">
    <property type="entry name" value="PIN domain-like"/>
    <property type="match status" value="1"/>
</dbReference>
<dbReference type="STRING" id="930990.A0A067MRQ5"/>
<organism evidence="3 4">
    <name type="scientific">Botryobasidium botryosum (strain FD-172 SS1)</name>
    <dbReference type="NCBI Taxonomy" id="930990"/>
    <lineage>
        <taxon>Eukaryota</taxon>
        <taxon>Fungi</taxon>
        <taxon>Dikarya</taxon>
        <taxon>Basidiomycota</taxon>
        <taxon>Agaricomycotina</taxon>
        <taxon>Agaricomycetes</taxon>
        <taxon>Cantharellales</taxon>
        <taxon>Botryobasidiaceae</taxon>
        <taxon>Botryobasidium</taxon>
    </lineage>
</organism>
<dbReference type="CDD" id="cd09880">
    <property type="entry name" value="PIN_Smg5-6-like"/>
    <property type="match status" value="1"/>
</dbReference>
<dbReference type="SMART" id="SM00670">
    <property type="entry name" value="PINc"/>
    <property type="match status" value="1"/>
</dbReference>
<dbReference type="InterPro" id="IPR018834">
    <property type="entry name" value="DNA/RNA-bd_Est1-type"/>
</dbReference>
<dbReference type="SUPFAM" id="SSF48452">
    <property type="entry name" value="TPR-like"/>
    <property type="match status" value="1"/>
</dbReference>
<dbReference type="GO" id="GO:0000184">
    <property type="term" value="P:nuclear-transcribed mRNA catabolic process, nonsense-mediated decay"/>
    <property type="evidence" value="ECO:0007669"/>
    <property type="project" value="TreeGrafter"/>
</dbReference>
<dbReference type="PANTHER" id="PTHR15696:SF0">
    <property type="entry name" value="TELOMERASE-BINDING PROTEIN EST1A"/>
    <property type="match status" value="1"/>
</dbReference>
<dbReference type="GO" id="GO:0005697">
    <property type="term" value="C:telomerase holoenzyme complex"/>
    <property type="evidence" value="ECO:0007669"/>
    <property type="project" value="TreeGrafter"/>
</dbReference>
<dbReference type="OrthoDB" id="2017974at2759"/>
<evidence type="ECO:0000256" key="1">
    <source>
        <dbReference type="SAM" id="MobiDB-lite"/>
    </source>
</evidence>